<organism evidence="2 3">
    <name type="scientific">Puniceicoccus vermicola</name>
    <dbReference type="NCBI Taxonomy" id="388746"/>
    <lineage>
        <taxon>Bacteria</taxon>
        <taxon>Pseudomonadati</taxon>
        <taxon>Verrucomicrobiota</taxon>
        <taxon>Opitutia</taxon>
        <taxon>Puniceicoccales</taxon>
        <taxon>Puniceicoccaceae</taxon>
        <taxon>Puniceicoccus</taxon>
    </lineage>
</organism>
<dbReference type="Proteomes" id="UP000525652">
    <property type="component" value="Unassembled WGS sequence"/>
</dbReference>
<sequence length="323" mass="35249">MSLEGKNVLVVGAGISGLMVATRLQQSGAKVKIVEKGRGFGGRMATRRMEGARLDHGAQFVTVRSEEFGSWIKKWKASGTIQEWFRRAPWDSSPEEHPRYCGVSGMTDIPKALAADLDVDRSVRLTGTEWSTEGWRAHSESGEIYESDILILTAPVPQSVDLLRGSGISLSQEDWDGLCGIDYDPCLSGLLILDGPSGIPEPGAMKLQEGCLVWIGDNSRKGISPDVSAVTVHSTPDFARRYWDVPNEERLPLLQQAAEPYLSAKIVSGAVHRWRFNVPLSFWKSDFFWDESFSLGLAGDAFGGARVEAAALSGWALGSHLRG</sequence>
<dbReference type="GO" id="GO:0016491">
    <property type="term" value="F:oxidoreductase activity"/>
    <property type="evidence" value="ECO:0007669"/>
    <property type="project" value="InterPro"/>
</dbReference>
<dbReference type="Gene3D" id="3.50.50.60">
    <property type="entry name" value="FAD/NAD(P)-binding domain"/>
    <property type="match status" value="1"/>
</dbReference>
<dbReference type="Pfam" id="PF13450">
    <property type="entry name" value="NAD_binding_8"/>
    <property type="match status" value="1"/>
</dbReference>
<reference evidence="2 3" key="1">
    <citation type="submission" date="2020-07" db="EMBL/GenBank/DDBJ databases">
        <authorList>
            <person name="Feng X."/>
        </authorList>
    </citation>
    <scope>NUCLEOTIDE SEQUENCE [LARGE SCALE GENOMIC DNA]</scope>
    <source>
        <strain evidence="2 3">JCM14086</strain>
    </source>
</reference>
<dbReference type="PANTHER" id="PTHR16128">
    <property type="entry name" value="FAD/NAD(P)-BINDING OXIDOREDUCTASE FAMILY PROTEIN"/>
    <property type="match status" value="1"/>
</dbReference>
<dbReference type="AlphaFoldDB" id="A0A7X1B4D8"/>
<dbReference type="PANTHER" id="PTHR16128:SF5">
    <property type="entry name" value="FAD_NAD(P)-BINDING OXIDOREDUCTASE FAMILY PROTEIN"/>
    <property type="match status" value="1"/>
</dbReference>
<evidence type="ECO:0000259" key="1">
    <source>
        <dbReference type="Pfam" id="PF01593"/>
    </source>
</evidence>
<dbReference type="SUPFAM" id="SSF51905">
    <property type="entry name" value="FAD/NAD(P)-binding domain"/>
    <property type="match status" value="1"/>
</dbReference>
<dbReference type="Pfam" id="PF01593">
    <property type="entry name" value="Amino_oxidase"/>
    <property type="match status" value="1"/>
</dbReference>
<evidence type="ECO:0000313" key="2">
    <source>
        <dbReference type="EMBL" id="MBC2604288.1"/>
    </source>
</evidence>
<gene>
    <name evidence="2" type="ORF">H5P30_21110</name>
</gene>
<name>A0A7X1B4D8_9BACT</name>
<protein>
    <submittedName>
        <fullName evidence="2">FAD-dependent oxidoreductase</fullName>
    </submittedName>
</protein>
<dbReference type="InterPro" id="IPR036188">
    <property type="entry name" value="FAD/NAD-bd_sf"/>
</dbReference>
<keyword evidence="3" id="KW-1185">Reference proteome</keyword>
<dbReference type="RefSeq" id="WP_185694902.1">
    <property type="nucleotide sequence ID" value="NZ_JACHVA010000141.1"/>
</dbReference>
<dbReference type="PRINTS" id="PR00420">
    <property type="entry name" value="RNGMNOXGNASE"/>
</dbReference>
<dbReference type="Gene3D" id="3.90.660.10">
    <property type="match status" value="1"/>
</dbReference>
<dbReference type="EMBL" id="JACHVA010000141">
    <property type="protein sequence ID" value="MBC2604288.1"/>
    <property type="molecule type" value="Genomic_DNA"/>
</dbReference>
<dbReference type="InterPro" id="IPR002937">
    <property type="entry name" value="Amino_oxidase"/>
</dbReference>
<proteinExistence type="predicted"/>
<accession>A0A7X1B4D8</accession>
<comment type="caution">
    <text evidence="2">The sequence shown here is derived from an EMBL/GenBank/DDBJ whole genome shotgun (WGS) entry which is preliminary data.</text>
</comment>
<feature type="domain" description="Amine oxidase" evidence="1">
    <location>
        <begin position="101"/>
        <end position="275"/>
    </location>
</feature>
<evidence type="ECO:0000313" key="3">
    <source>
        <dbReference type="Proteomes" id="UP000525652"/>
    </source>
</evidence>